<evidence type="ECO:0000313" key="1">
    <source>
        <dbReference type="EMBL" id="GAA2452482.1"/>
    </source>
</evidence>
<dbReference type="Gene3D" id="1.25.10.10">
    <property type="entry name" value="Leucine-rich Repeat Variant"/>
    <property type="match status" value="1"/>
</dbReference>
<dbReference type="Proteomes" id="UP001501231">
    <property type="component" value="Unassembled WGS sequence"/>
</dbReference>
<organism evidence="1 2">
    <name type="scientific">Actinomadura vinacea</name>
    <dbReference type="NCBI Taxonomy" id="115336"/>
    <lineage>
        <taxon>Bacteria</taxon>
        <taxon>Bacillati</taxon>
        <taxon>Actinomycetota</taxon>
        <taxon>Actinomycetes</taxon>
        <taxon>Streptosporangiales</taxon>
        <taxon>Thermomonosporaceae</taxon>
        <taxon>Actinomadura</taxon>
    </lineage>
</organism>
<gene>
    <name evidence="1" type="ORF">GCM10010191_83490</name>
</gene>
<comment type="caution">
    <text evidence="1">The sequence shown here is derived from an EMBL/GenBank/DDBJ whole genome shotgun (WGS) entry which is preliminary data.</text>
</comment>
<name>A0ABP5XG72_9ACTN</name>
<dbReference type="EMBL" id="BAAARW010000039">
    <property type="protein sequence ID" value="GAA2452482.1"/>
    <property type="molecule type" value="Genomic_DNA"/>
</dbReference>
<protein>
    <recommendedName>
        <fullName evidence="3">HEAT repeat domain-containing protein</fullName>
    </recommendedName>
</protein>
<proteinExistence type="predicted"/>
<evidence type="ECO:0008006" key="3">
    <source>
        <dbReference type="Google" id="ProtNLM"/>
    </source>
</evidence>
<accession>A0ABP5XG72</accession>
<evidence type="ECO:0000313" key="2">
    <source>
        <dbReference type="Proteomes" id="UP001501231"/>
    </source>
</evidence>
<dbReference type="InterPro" id="IPR016024">
    <property type="entry name" value="ARM-type_fold"/>
</dbReference>
<dbReference type="InterPro" id="IPR011989">
    <property type="entry name" value="ARM-like"/>
</dbReference>
<dbReference type="RefSeq" id="WP_344596911.1">
    <property type="nucleotide sequence ID" value="NZ_BAAARW010000039.1"/>
</dbReference>
<keyword evidence="2" id="KW-1185">Reference proteome</keyword>
<reference evidence="2" key="1">
    <citation type="journal article" date="2019" name="Int. J. Syst. Evol. Microbiol.">
        <title>The Global Catalogue of Microorganisms (GCM) 10K type strain sequencing project: providing services to taxonomists for standard genome sequencing and annotation.</title>
        <authorList>
            <consortium name="The Broad Institute Genomics Platform"/>
            <consortium name="The Broad Institute Genome Sequencing Center for Infectious Disease"/>
            <person name="Wu L."/>
            <person name="Ma J."/>
        </authorList>
    </citation>
    <scope>NUCLEOTIDE SEQUENCE [LARGE SCALE GENOMIC DNA]</scope>
    <source>
        <strain evidence="2">JCM 3325</strain>
    </source>
</reference>
<dbReference type="SUPFAM" id="SSF48371">
    <property type="entry name" value="ARM repeat"/>
    <property type="match status" value="1"/>
</dbReference>
<sequence>MSRSDDHFATRRRVLRPETTVEHVDEFAKGFQWPMVGVTERDREAGTDGEVVWQADGHALGKQVLKTGSLHYRVDAMFGIGYILFTGRPRGIVETLASTAAQALKPWTVEELCQAFDQAQDPRGRGQAALRLGLAAPAKPDQQVFKRIGAALADEDARVRYASVFAASYTRYEALLPNLREIAARDGEGFLRDRAAATLRSMDGVKV</sequence>
<dbReference type="Pfam" id="PF13646">
    <property type="entry name" value="HEAT_2"/>
    <property type="match status" value="1"/>
</dbReference>